<name>A0ABY0HAS3_9PEZI</name>
<dbReference type="Proteomes" id="UP000294003">
    <property type="component" value="Unassembled WGS sequence"/>
</dbReference>
<sequence length="116" mass="12515">MTFVAAVQLAAAVTIAIRYLTVRQQGFLPEDPGQNLATPTAETGLLRCKSQNYRLLTLLSQFYIMLSASRCCKTAKGDFKNRQATGDFSTMATLHALTAGMSAWSSTATMDGAEDI</sequence>
<dbReference type="InterPro" id="IPR036250">
    <property type="entry name" value="AcylCo_DH-like_C"/>
</dbReference>
<gene>
    <name evidence="2" type="ORF">DL762_003794</name>
</gene>
<accession>A0ABY0HAS3</accession>
<dbReference type="PANTHER" id="PTHR10909">
    <property type="entry name" value="ELECTRON TRANSPORT OXIDOREDUCTASE"/>
    <property type="match status" value="1"/>
</dbReference>
<comment type="caution">
    <text evidence="2">The sequence shown here is derived from an EMBL/GenBank/DDBJ whole genome shotgun (WGS) entry which is preliminary data.</text>
</comment>
<dbReference type="Pfam" id="PF22924">
    <property type="entry name" value="ACOX_C_alpha1"/>
    <property type="match status" value="1"/>
</dbReference>
<organism evidence="2 3">
    <name type="scientific">Monosporascus cannonballus</name>
    <dbReference type="NCBI Taxonomy" id="155416"/>
    <lineage>
        <taxon>Eukaryota</taxon>
        <taxon>Fungi</taxon>
        <taxon>Dikarya</taxon>
        <taxon>Ascomycota</taxon>
        <taxon>Pezizomycotina</taxon>
        <taxon>Sordariomycetes</taxon>
        <taxon>Xylariomycetidae</taxon>
        <taxon>Xylariales</taxon>
        <taxon>Xylariales incertae sedis</taxon>
        <taxon>Monosporascus</taxon>
    </lineage>
</organism>
<evidence type="ECO:0000259" key="1">
    <source>
        <dbReference type="Pfam" id="PF22924"/>
    </source>
</evidence>
<feature type="domain" description="Acyl-CoA oxidase C-alpha1" evidence="1">
    <location>
        <begin position="4"/>
        <end position="115"/>
    </location>
</feature>
<evidence type="ECO:0000313" key="2">
    <source>
        <dbReference type="EMBL" id="RYO88297.1"/>
    </source>
</evidence>
<dbReference type="PANTHER" id="PTHR10909:SF250">
    <property type="entry name" value="PEROXISOMAL ACYL-COENZYME A OXIDASE 1"/>
    <property type="match status" value="1"/>
</dbReference>
<dbReference type="InterPro" id="IPR012258">
    <property type="entry name" value="Acyl-CoA_oxidase"/>
</dbReference>
<proteinExistence type="predicted"/>
<reference evidence="2 3" key="1">
    <citation type="submission" date="2018-06" db="EMBL/GenBank/DDBJ databases">
        <title>Complete Genomes of Monosporascus.</title>
        <authorList>
            <person name="Robinson A.J."/>
            <person name="Natvig D.O."/>
        </authorList>
    </citation>
    <scope>NUCLEOTIDE SEQUENCE [LARGE SCALE GENOMIC DNA]</scope>
    <source>
        <strain evidence="2 3">CBS 609.92</strain>
    </source>
</reference>
<dbReference type="EMBL" id="QJNS01000089">
    <property type="protein sequence ID" value="RYO88297.1"/>
    <property type="molecule type" value="Genomic_DNA"/>
</dbReference>
<protein>
    <recommendedName>
        <fullName evidence="1">Acyl-CoA oxidase C-alpha1 domain-containing protein</fullName>
    </recommendedName>
</protein>
<keyword evidence="3" id="KW-1185">Reference proteome</keyword>
<dbReference type="InterPro" id="IPR055060">
    <property type="entry name" value="ACOX_C_alpha1"/>
</dbReference>
<dbReference type="Gene3D" id="1.20.140.10">
    <property type="entry name" value="Butyryl-CoA Dehydrogenase, subunit A, domain 3"/>
    <property type="match status" value="1"/>
</dbReference>
<evidence type="ECO:0000313" key="3">
    <source>
        <dbReference type="Proteomes" id="UP000294003"/>
    </source>
</evidence>
<dbReference type="SUPFAM" id="SSF47203">
    <property type="entry name" value="Acyl-CoA dehydrogenase C-terminal domain-like"/>
    <property type="match status" value="1"/>
</dbReference>